<gene>
    <name evidence="2" type="ORF">SAMN05443292_2666</name>
</gene>
<evidence type="ECO:0000313" key="3">
    <source>
        <dbReference type="Proteomes" id="UP000198931"/>
    </source>
</evidence>
<organism evidence="2 3">
    <name type="scientific">Halpernia frigidisoli</name>
    <dbReference type="NCBI Taxonomy" id="1125876"/>
    <lineage>
        <taxon>Bacteria</taxon>
        <taxon>Pseudomonadati</taxon>
        <taxon>Bacteroidota</taxon>
        <taxon>Flavobacteriia</taxon>
        <taxon>Flavobacteriales</taxon>
        <taxon>Weeksellaceae</taxon>
        <taxon>Chryseobacterium group</taxon>
        <taxon>Halpernia</taxon>
    </lineage>
</organism>
<dbReference type="STRING" id="1125876.SAMN05443292_2666"/>
<dbReference type="Pfam" id="PF05016">
    <property type="entry name" value="ParE_toxin"/>
    <property type="match status" value="1"/>
</dbReference>
<name>A0A1I3IKD5_9FLAO</name>
<dbReference type="Proteomes" id="UP000198931">
    <property type="component" value="Unassembled WGS sequence"/>
</dbReference>
<dbReference type="Gene3D" id="3.30.2310.20">
    <property type="entry name" value="RelE-like"/>
    <property type="match status" value="1"/>
</dbReference>
<proteinExistence type="predicted"/>
<dbReference type="RefSeq" id="WP_177205471.1">
    <property type="nucleotide sequence ID" value="NZ_FOQT01000005.1"/>
</dbReference>
<keyword evidence="1" id="KW-1277">Toxin-antitoxin system</keyword>
<evidence type="ECO:0000313" key="2">
    <source>
        <dbReference type="EMBL" id="SFI48485.1"/>
    </source>
</evidence>
<dbReference type="EMBL" id="FOQT01000005">
    <property type="protein sequence ID" value="SFI48485.1"/>
    <property type="molecule type" value="Genomic_DNA"/>
</dbReference>
<dbReference type="InterPro" id="IPR035093">
    <property type="entry name" value="RelE/ParE_toxin_dom_sf"/>
</dbReference>
<evidence type="ECO:0000256" key="1">
    <source>
        <dbReference type="ARBA" id="ARBA00022649"/>
    </source>
</evidence>
<dbReference type="InterPro" id="IPR007712">
    <property type="entry name" value="RelE/ParE_toxin"/>
</dbReference>
<reference evidence="2 3" key="1">
    <citation type="submission" date="2016-10" db="EMBL/GenBank/DDBJ databases">
        <authorList>
            <person name="de Groot N.N."/>
        </authorList>
    </citation>
    <scope>NUCLEOTIDE SEQUENCE [LARGE SCALE GENOMIC DNA]</scope>
    <source>
        <strain evidence="2 3">DSM 26000</strain>
    </source>
</reference>
<dbReference type="AlphaFoldDB" id="A0A1I3IKD5"/>
<sequence length="98" mass="11945">MNYEIEFLIPAAEEFEEAISWYEDKKIGLGFEFAHEIEEYLSLIENNPYLFEKHQDKYNLHKVPLVRFPYSIIYWIDDDKKIIYIDAILHAKRKPKFE</sequence>
<accession>A0A1I3IKD5</accession>
<protein>
    <submittedName>
        <fullName evidence="2">ParE toxin of type II toxin-antitoxin system, parDE</fullName>
    </submittedName>
</protein>
<keyword evidence="3" id="KW-1185">Reference proteome</keyword>
<dbReference type="SUPFAM" id="SSF143011">
    <property type="entry name" value="RelE-like"/>
    <property type="match status" value="1"/>
</dbReference>